<dbReference type="eggNOG" id="KOG1208">
    <property type="taxonomic scope" value="Eukaryota"/>
</dbReference>
<dbReference type="HOGENOM" id="CLU_044999_0_0_1"/>
<dbReference type="OMA" id="LMYYSRM"/>
<dbReference type="RefSeq" id="XP_002482851.1">
    <property type="nucleotide sequence ID" value="XM_002482806.1"/>
</dbReference>
<organism evidence="3 4">
    <name type="scientific">Talaromyces stipitatus (strain ATCC 10500 / CBS 375.48 / QM 6759 / NRRL 1006)</name>
    <name type="common">Penicillium stipitatum</name>
    <dbReference type="NCBI Taxonomy" id="441959"/>
    <lineage>
        <taxon>Eukaryota</taxon>
        <taxon>Fungi</taxon>
        <taxon>Dikarya</taxon>
        <taxon>Ascomycota</taxon>
        <taxon>Pezizomycotina</taxon>
        <taxon>Eurotiomycetes</taxon>
        <taxon>Eurotiomycetidae</taxon>
        <taxon>Eurotiales</taxon>
        <taxon>Trichocomaceae</taxon>
        <taxon>Talaromyces</taxon>
        <taxon>Talaromyces sect. Talaromyces</taxon>
    </lineage>
</organism>
<protein>
    <submittedName>
        <fullName evidence="3">Uncharacterized protein</fullName>
    </submittedName>
</protein>
<dbReference type="PhylomeDB" id="B8MB70"/>
<dbReference type="STRING" id="441959.B8MB70"/>
<dbReference type="Gene3D" id="3.40.50.720">
    <property type="entry name" value="NAD(P)-binding Rossmann-like Domain"/>
    <property type="match status" value="1"/>
</dbReference>
<name>B8MB70_TALSN</name>
<feature type="compositionally biased region" description="Polar residues" evidence="2">
    <location>
        <begin position="280"/>
        <end position="290"/>
    </location>
</feature>
<dbReference type="GO" id="GO:0016491">
    <property type="term" value="F:oxidoreductase activity"/>
    <property type="evidence" value="ECO:0007669"/>
    <property type="project" value="UniProtKB-KW"/>
</dbReference>
<proteinExistence type="predicted"/>
<evidence type="ECO:0000256" key="1">
    <source>
        <dbReference type="ARBA" id="ARBA00023002"/>
    </source>
</evidence>
<feature type="region of interest" description="Disordered" evidence="2">
    <location>
        <begin position="279"/>
        <end position="300"/>
    </location>
</feature>
<dbReference type="PANTHER" id="PTHR47534:SF3">
    <property type="entry name" value="ALCOHOL DEHYDROGENASE-LIKE C-TERMINAL DOMAIN-CONTAINING PROTEIN"/>
    <property type="match status" value="1"/>
</dbReference>
<dbReference type="VEuPathDB" id="FungiDB:TSTA_125710"/>
<dbReference type="AlphaFoldDB" id="B8MB70"/>
<dbReference type="EMBL" id="EQ962655">
    <property type="protein sequence ID" value="EED18859.1"/>
    <property type="molecule type" value="Genomic_DNA"/>
</dbReference>
<accession>B8MB70</accession>
<keyword evidence="1" id="KW-0560">Oxidoreductase</keyword>
<gene>
    <name evidence="3" type="ORF">TSTA_125710</name>
</gene>
<dbReference type="SUPFAM" id="SSF51735">
    <property type="entry name" value="NAD(P)-binding Rossmann-fold domains"/>
    <property type="match status" value="1"/>
</dbReference>
<dbReference type="GeneID" id="8098083"/>
<evidence type="ECO:0000256" key="2">
    <source>
        <dbReference type="SAM" id="MobiDB-lite"/>
    </source>
</evidence>
<keyword evidence="4" id="KW-1185">Reference proteome</keyword>
<dbReference type="InterPro" id="IPR036291">
    <property type="entry name" value="NAD(P)-bd_dom_sf"/>
</dbReference>
<dbReference type="Proteomes" id="UP000001745">
    <property type="component" value="Unassembled WGS sequence"/>
</dbReference>
<dbReference type="InParanoid" id="B8MB70"/>
<dbReference type="PANTHER" id="PTHR47534">
    <property type="entry name" value="YALI0E05731P"/>
    <property type="match status" value="1"/>
</dbReference>
<dbReference type="OrthoDB" id="2898509at2759"/>
<dbReference type="FunCoup" id="B8MB70">
    <property type="interactions" value="35"/>
</dbReference>
<sequence length="352" mass="39936">MVELKDVYEENVTLVQSRPLVAAFFGGTSGIGHQTLRALAGAEAEHNGKGLRAYIVGRNAIAADEILAECRSLYPQGQYTFFKIDDLSLIRNVDRVCAEIFEAERKHGQNARIDYLMLSQGGSIFLPRTETKEGIDMTMSLMYYSRMRAIIQLLPLLLKSTLPSKVVSVYAAGMEAKFYPEDLSLRDLKLYSYGQARSHMVYMHTLFMEMLAEKYPDKLSLIHIFPGLVIGPTFYSSEFPLWFRIMFRVINPIFGRFLTVPRQESGARMVNLASSRYLPRSSNSPKSYQEGSVEVDTKGKPGSGVYSLGWKGENNFKPELYEEFDKDEMRKKVWDHTVKAFEVIEAGNMFTG</sequence>
<evidence type="ECO:0000313" key="3">
    <source>
        <dbReference type="EMBL" id="EED18859.1"/>
    </source>
</evidence>
<dbReference type="InterPro" id="IPR052228">
    <property type="entry name" value="Sec_Metab_Biosynth_Oxidored"/>
</dbReference>
<evidence type="ECO:0000313" key="4">
    <source>
        <dbReference type="Proteomes" id="UP000001745"/>
    </source>
</evidence>
<reference evidence="4" key="1">
    <citation type="journal article" date="2015" name="Genome Announc.">
        <title>Genome sequence of the AIDS-associated pathogen Penicillium marneffei (ATCC18224) and its near taxonomic relative Talaromyces stipitatus (ATCC10500).</title>
        <authorList>
            <person name="Nierman W.C."/>
            <person name="Fedorova-Abrams N.D."/>
            <person name="Andrianopoulos A."/>
        </authorList>
    </citation>
    <scope>NUCLEOTIDE SEQUENCE [LARGE SCALE GENOMIC DNA]</scope>
    <source>
        <strain evidence="4">ATCC 10500 / CBS 375.48 / QM 6759 / NRRL 1006</strain>
    </source>
</reference>